<dbReference type="CDD" id="cd00761">
    <property type="entry name" value="Glyco_tranf_GTA_type"/>
    <property type="match status" value="1"/>
</dbReference>
<dbReference type="Pfam" id="PF05045">
    <property type="entry name" value="RgpF"/>
    <property type="match status" value="1"/>
</dbReference>
<dbReference type="PANTHER" id="PTHR43685">
    <property type="entry name" value="GLYCOSYLTRANSFERASE"/>
    <property type="match status" value="1"/>
</dbReference>
<gene>
    <name evidence="3" type="ORF">GU334_00960</name>
</gene>
<dbReference type="SUPFAM" id="SSF53756">
    <property type="entry name" value="UDP-Glycosyltransferase/glycogen phosphorylase"/>
    <property type="match status" value="1"/>
</dbReference>
<dbReference type="InterPro" id="IPR050834">
    <property type="entry name" value="Glycosyltransf_2"/>
</dbReference>
<proteinExistence type="predicted"/>
<keyword evidence="1" id="KW-0175">Coiled coil</keyword>
<feature type="coiled-coil region" evidence="1">
    <location>
        <begin position="247"/>
        <end position="288"/>
    </location>
</feature>
<dbReference type="RefSeq" id="WP_167840961.1">
    <property type="nucleotide sequence ID" value="NZ_CP047628.1"/>
</dbReference>
<keyword evidence="4" id="KW-1185">Reference proteome</keyword>
<dbReference type="InterPro" id="IPR007739">
    <property type="entry name" value="RgpF"/>
</dbReference>
<dbReference type="Proteomes" id="UP000501558">
    <property type="component" value="Chromosome"/>
</dbReference>
<sequence>MNNRVSVIVTCYNHGMYVEQCLRSIFNQTIQEIDLLVINDGSTDDSDNIITSVLSESPFHETHYIKQENSGICVTRNLGLDWMQGQKNRNEFLLFVDSDNYLNSDHLERLMDTAISQEADIVYGNLRDPETDEYVVIAHDYALDSLMIGNYIDNCSLIRQNIIGSVRYDVVLNRKKLVDYDFILRLIINQDAKPFYCPQADLNYRVLGNSISKHDDKRYYYEVYLYVLGKYWSTLQDAVKNAMLENFDMMIQQNDMLNQQNDTLNNQNDILNNQNQGLKDSNLKLEKRIIDLEYEKTSILNSKSYRIGNLLIKTGKYLTHPSLFKPYISRKILALKLKIKSWPTLKGLFLKPIRNQGRKVNNYLNPKRLLIYVIYENQSQLQTYKLIFLASLAKLSDEALIVVNGDLSSEDIRKLSQFGQVECRDNSGYDTAAFKYGIEWLGQEKISQFDELLLVNDTNVGPVSDLQDVFGKMAEKRLDFWGISYGEPQPDFTGFNPYQTIPVHLQSYFLVIERSLLKQASFWNYWRNLTDTDSRNKAIGKHETVFTKYFEDLGFKHGAVSDNNHDSAMYIHPLTMIQDYDVPIVKYTAFANDSDDKFAWQGLKRETEIPALLTYIKEETDYPMSVIDGIMSDIKHKHVTPHILIIDGVENAIPQCTRYRVTNKAEQLRSFGQDVWVVNHSAFKIGYAEHASKIIIYRCGYSEQLAELIHLAKKYHKPIYYDVDDLVIDTKYTDQLSYTQNLSPMEKLGYDAGVKSYRDLLALCDGAITTTQILKLELQNYQSNVLLNRNLASQQLVAISNKSAKDYSIETETVKIAYFSGSITHNENFELIKPAVIQILQKYPFVELHLVGHIDIPKELSAFKNQLVFHDFVDWQVLPSMIAEIDINLAPLVDSVFNRAKSEIKWIEAALVKVPTLASQIGAFSEMIQDGETGILVSDVLWFEKLEELVKSRACRQEIGEKAYDFVMKNCVTDAHQDELIDWVLNSD</sequence>
<dbReference type="SUPFAM" id="SSF53448">
    <property type="entry name" value="Nucleotide-diphospho-sugar transferases"/>
    <property type="match status" value="1"/>
</dbReference>
<dbReference type="EMBL" id="CP047628">
    <property type="protein sequence ID" value="QIW57567.1"/>
    <property type="molecule type" value="Genomic_DNA"/>
</dbReference>
<dbReference type="InterPro" id="IPR029044">
    <property type="entry name" value="Nucleotide-diphossugar_trans"/>
</dbReference>
<evidence type="ECO:0000313" key="3">
    <source>
        <dbReference type="EMBL" id="QIW57567.1"/>
    </source>
</evidence>
<reference evidence="3 4" key="1">
    <citation type="submission" date="2019-12" db="EMBL/GenBank/DDBJ databases">
        <title>Whole genome sequences of Lactococcus raffinolactis strains isolated from sewage.</title>
        <authorList>
            <person name="Ybazeta G."/>
            <person name="Ross M."/>
            <person name="Brabant-Kirwan D."/>
            <person name="Saleh M."/>
            <person name="Dillon J.A."/>
            <person name="Splinter K."/>
            <person name="Nokhbeh R."/>
        </authorList>
    </citation>
    <scope>NUCLEOTIDE SEQUENCE [LARGE SCALE GENOMIC DNA]</scope>
    <source>
        <strain evidence="3 4">Lr_19_14</strain>
    </source>
</reference>
<organism evidence="3 4">
    <name type="scientific">Pseudolactococcus raffinolactis</name>
    <dbReference type="NCBI Taxonomy" id="1366"/>
    <lineage>
        <taxon>Bacteria</taxon>
        <taxon>Bacillati</taxon>
        <taxon>Bacillota</taxon>
        <taxon>Bacilli</taxon>
        <taxon>Lactobacillales</taxon>
        <taxon>Streptococcaceae</taxon>
        <taxon>Pseudolactococcus</taxon>
    </lineage>
</organism>
<dbReference type="InterPro" id="IPR001173">
    <property type="entry name" value="Glyco_trans_2-like"/>
</dbReference>
<evidence type="ECO:0000313" key="4">
    <source>
        <dbReference type="Proteomes" id="UP000501558"/>
    </source>
</evidence>
<evidence type="ECO:0000256" key="1">
    <source>
        <dbReference type="SAM" id="Coils"/>
    </source>
</evidence>
<name>A0AAE6YJN6_9LACT</name>
<protein>
    <submittedName>
        <fullName evidence="3">Glycosyltransferase</fullName>
    </submittedName>
</protein>
<dbReference type="Gene3D" id="3.90.550.10">
    <property type="entry name" value="Spore Coat Polysaccharide Biosynthesis Protein SpsA, Chain A"/>
    <property type="match status" value="1"/>
</dbReference>
<accession>A0AAE6YJN6</accession>
<evidence type="ECO:0000259" key="2">
    <source>
        <dbReference type="Pfam" id="PF00535"/>
    </source>
</evidence>
<dbReference type="Pfam" id="PF00535">
    <property type="entry name" value="Glycos_transf_2"/>
    <property type="match status" value="1"/>
</dbReference>
<feature type="domain" description="Glycosyltransferase 2-like" evidence="2">
    <location>
        <begin position="6"/>
        <end position="134"/>
    </location>
</feature>
<dbReference type="Pfam" id="PF13692">
    <property type="entry name" value="Glyco_trans_1_4"/>
    <property type="match status" value="1"/>
</dbReference>
<dbReference type="PANTHER" id="PTHR43685:SF2">
    <property type="entry name" value="GLYCOSYLTRANSFERASE 2-LIKE DOMAIN-CONTAINING PROTEIN"/>
    <property type="match status" value="1"/>
</dbReference>
<dbReference type="AlphaFoldDB" id="A0AAE6YJN6"/>
<dbReference type="Gene3D" id="3.40.50.2000">
    <property type="entry name" value="Glycogen Phosphorylase B"/>
    <property type="match status" value="1"/>
</dbReference>